<dbReference type="NCBIfam" id="NF001947">
    <property type="entry name" value="PRK00725.1"/>
    <property type="match status" value="1"/>
</dbReference>
<feature type="site" description="Could play a key role in the communication between the regulatory and the substrate sites" evidence="9">
    <location>
        <position position="95"/>
    </location>
</feature>
<dbReference type="InterPro" id="IPR023049">
    <property type="entry name" value="GlgC_bac"/>
</dbReference>
<dbReference type="InterPro" id="IPR056818">
    <property type="entry name" value="GlmU/GlgC-like_hexapep"/>
</dbReference>
<feature type="binding site" evidence="9">
    <location>
        <position position="96"/>
    </location>
    <ligand>
        <name>alpha-D-glucose 1-phosphate</name>
        <dbReference type="ChEBI" id="CHEBI:58601"/>
    </ligand>
</feature>
<comment type="caution">
    <text evidence="12">The sequence shown here is derived from an EMBL/GenBank/DDBJ whole genome shotgun (WGS) entry which is preliminary data.</text>
</comment>
<dbReference type="PANTHER" id="PTHR43523:SF2">
    <property type="entry name" value="GLUCOSE-1-PHOSPHATE ADENYLYLTRANSFERASE"/>
    <property type="match status" value="1"/>
</dbReference>
<dbReference type="GO" id="GO:0005524">
    <property type="term" value="F:ATP binding"/>
    <property type="evidence" value="ECO:0007669"/>
    <property type="project" value="UniProtKB-KW"/>
</dbReference>
<feature type="binding site" evidence="9">
    <location>
        <position position="161"/>
    </location>
    <ligand>
        <name>alpha-D-glucose 1-phosphate</name>
        <dbReference type="ChEBI" id="CHEBI:58601"/>
    </ligand>
</feature>
<dbReference type="InterPro" id="IPR011831">
    <property type="entry name" value="ADP-Glc_PPase"/>
</dbReference>
<proteinExistence type="inferred from homology"/>
<comment type="subunit">
    <text evidence="9">Homotetramer.</text>
</comment>
<dbReference type="InterPro" id="IPR011004">
    <property type="entry name" value="Trimer_LpxA-like_sf"/>
</dbReference>
<dbReference type="NCBIfam" id="NF002023">
    <property type="entry name" value="PRK00844.1"/>
    <property type="match status" value="1"/>
</dbReference>
<dbReference type="EC" id="2.7.7.27" evidence="9"/>
<dbReference type="InterPro" id="IPR029044">
    <property type="entry name" value="Nucleotide-diphossugar_trans"/>
</dbReference>
<evidence type="ECO:0000256" key="6">
    <source>
        <dbReference type="ARBA" id="ARBA00022840"/>
    </source>
</evidence>
<dbReference type="SUPFAM" id="SSF53448">
    <property type="entry name" value="Nucleotide-diphospho-sugar transferases"/>
    <property type="match status" value="1"/>
</dbReference>
<feature type="domain" description="Glucose-1-phosphate adenylyltransferase/Bifunctional protein GlmU-like C-terminal hexapeptide" evidence="11">
    <location>
        <begin position="297"/>
        <end position="400"/>
    </location>
</feature>
<dbReference type="Proteomes" id="UP000252558">
    <property type="component" value="Unassembled WGS sequence"/>
</dbReference>
<evidence type="ECO:0000256" key="3">
    <source>
        <dbReference type="ARBA" id="ARBA00022679"/>
    </source>
</evidence>
<dbReference type="CDD" id="cd04651">
    <property type="entry name" value="LbH_G1P_AT_C"/>
    <property type="match status" value="1"/>
</dbReference>
<evidence type="ECO:0000256" key="8">
    <source>
        <dbReference type="ARBA" id="ARBA00023277"/>
    </source>
</evidence>
<dbReference type="UniPathway" id="UPA00164"/>
<protein>
    <recommendedName>
        <fullName evidence="9">Glucose-1-phosphate adenylyltransferase</fullName>
        <ecNumber evidence="9">2.7.7.27</ecNumber>
    </recommendedName>
    <alternativeName>
        <fullName evidence="9">ADP-glucose pyrophosphorylase</fullName>
        <shortName evidence="9">ADPGlc PPase</shortName>
    </alternativeName>
    <alternativeName>
        <fullName evidence="9">ADP-glucose synthase</fullName>
    </alternativeName>
</protein>
<comment type="similarity">
    <text evidence="1 9">Belongs to the bacterial/plant glucose-1-phosphate adenylyltransferase family.</text>
</comment>
<comment type="catalytic activity">
    <reaction evidence="9">
        <text>alpha-D-glucose 1-phosphate + ATP + H(+) = ADP-alpha-D-glucose + diphosphate</text>
        <dbReference type="Rhea" id="RHEA:12120"/>
        <dbReference type="ChEBI" id="CHEBI:15378"/>
        <dbReference type="ChEBI" id="CHEBI:30616"/>
        <dbReference type="ChEBI" id="CHEBI:33019"/>
        <dbReference type="ChEBI" id="CHEBI:57498"/>
        <dbReference type="ChEBI" id="CHEBI:58601"/>
        <dbReference type="EC" id="2.7.7.27"/>
    </reaction>
</comment>
<dbReference type="GO" id="GO:0008878">
    <property type="term" value="F:glucose-1-phosphate adenylyltransferase activity"/>
    <property type="evidence" value="ECO:0007669"/>
    <property type="project" value="UniProtKB-UniRule"/>
</dbReference>
<comment type="pathway">
    <text evidence="9">Glycan biosynthesis; glycogen biosynthesis.</text>
</comment>
<accession>A0A368NP56</accession>
<dbReference type="Gene3D" id="2.160.10.10">
    <property type="entry name" value="Hexapeptide repeat proteins"/>
    <property type="match status" value="1"/>
</dbReference>
<dbReference type="SUPFAM" id="SSF51161">
    <property type="entry name" value="Trimeric LpxA-like enzymes"/>
    <property type="match status" value="1"/>
</dbReference>
<evidence type="ECO:0000256" key="2">
    <source>
        <dbReference type="ARBA" id="ARBA00022600"/>
    </source>
</evidence>
<dbReference type="PROSITE" id="PS00810">
    <property type="entry name" value="ADP_GLC_PYROPHOSPH_3"/>
    <property type="match status" value="1"/>
</dbReference>
<dbReference type="PANTHER" id="PTHR43523">
    <property type="entry name" value="GLUCOSE-1-PHOSPHATE ADENYLYLTRANSFERASE-RELATED"/>
    <property type="match status" value="1"/>
</dbReference>
<dbReference type="Pfam" id="PF24894">
    <property type="entry name" value="Hexapep_GlmU"/>
    <property type="match status" value="1"/>
</dbReference>
<feature type="binding site" evidence="9">
    <location>
        <begin position="176"/>
        <end position="177"/>
    </location>
    <ligand>
        <name>alpha-D-glucose 1-phosphate</name>
        <dbReference type="ChEBI" id="CHEBI:58601"/>
    </ligand>
</feature>
<dbReference type="Pfam" id="PF00483">
    <property type="entry name" value="NTP_transferase"/>
    <property type="match status" value="1"/>
</dbReference>
<sequence length="408" mass="45351">MAGILSVILAGGAGTRLYPLTETRTKPAVPFGGGYRLIDFALNNFVNSDLLKIYVLTQFKSQSLNVHLRQAWYLSSLTDHFIDPIPAQMRMGKRWYEGTADAIYQNMRLIEIHDPDQVCIFGSDHIYKMDIRQMIDFHKRRSAQLTVAAIKVPVAEAHLYGVVQVDEQGRMTGFVEKPQNNPPTIPGDPEHVLASMGNYVFDTQTLFAALKADAKEPGSTHDFGLDILTKLYQTHPVYVYDFASNVIPNEPNSTAYWRDVGTIDSFWQSNMDLLADDPPLDLFNPKWPLRSYHPPVPPAKYLDSTDGQRSEVSKSMVASGCVIRGAKVRRCVLGFNVDVQPGTELTDVVFLGDSAIGQNCRISRALIDKDVEIADGVIIGEDLDADKERYKVSPSGIVVIPKGSRIGF</sequence>
<keyword evidence="6 9" id="KW-0067">ATP-binding</keyword>
<dbReference type="OrthoDB" id="9801810at2"/>
<dbReference type="RefSeq" id="WP_114337074.1">
    <property type="nucleotide sequence ID" value="NZ_QPID01000002.1"/>
</dbReference>
<evidence type="ECO:0000256" key="4">
    <source>
        <dbReference type="ARBA" id="ARBA00022695"/>
    </source>
</evidence>
<dbReference type="InterPro" id="IPR005835">
    <property type="entry name" value="NTP_transferase_dom"/>
</dbReference>
<evidence type="ECO:0000256" key="9">
    <source>
        <dbReference type="HAMAP-Rule" id="MF_00624"/>
    </source>
</evidence>
<keyword evidence="8 9" id="KW-0119">Carbohydrate metabolism</keyword>
<evidence type="ECO:0000256" key="7">
    <source>
        <dbReference type="ARBA" id="ARBA00023056"/>
    </source>
</evidence>
<evidence type="ECO:0000256" key="1">
    <source>
        <dbReference type="ARBA" id="ARBA00010443"/>
    </source>
</evidence>
<evidence type="ECO:0000313" key="13">
    <source>
        <dbReference type="Proteomes" id="UP000252558"/>
    </source>
</evidence>
<dbReference type="NCBIfam" id="TIGR02091">
    <property type="entry name" value="glgC"/>
    <property type="match status" value="1"/>
</dbReference>
<dbReference type="HAMAP" id="MF_00624">
    <property type="entry name" value="GlgC"/>
    <property type="match status" value="1"/>
</dbReference>
<organism evidence="12 13">
    <name type="scientific">Corallincola holothuriorum</name>
    <dbReference type="NCBI Taxonomy" id="2282215"/>
    <lineage>
        <taxon>Bacteria</taxon>
        <taxon>Pseudomonadati</taxon>
        <taxon>Pseudomonadota</taxon>
        <taxon>Gammaproteobacteria</taxon>
        <taxon>Alteromonadales</taxon>
        <taxon>Psychromonadaceae</taxon>
        <taxon>Corallincola</taxon>
    </lineage>
</organism>
<feature type="binding site" evidence="9">
    <location>
        <position position="195"/>
    </location>
    <ligand>
        <name>alpha-D-glucose 1-phosphate</name>
        <dbReference type="ChEBI" id="CHEBI:58601"/>
    </ligand>
</feature>
<dbReference type="EMBL" id="QPID01000002">
    <property type="protein sequence ID" value="RCU51645.1"/>
    <property type="molecule type" value="Genomic_DNA"/>
</dbReference>
<gene>
    <name evidence="9 12" type="primary">glgC</name>
    <name evidence="12" type="ORF">DU002_04015</name>
</gene>
<comment type="function">
    <text evidence="9">Involved in the biosynthesis of ADP-glucose, a building block required for the elongation reactions to produce glycogen. Catalyzes the reaction between ATP and alpha-D-glucose 1-phosphate (G1P) to produce pyrophosphate and ADP-Glc.</text>
</comment>
<dbReference type="PROSITE" id="PS00809">
    <property type="entry name" value="ADP_GLC_PYROPHOSPH_2"/>
    <property type="match status" value="1"/>
</dbReference>
<keyword evidence="13" id="KW-1185">Reference proteome</keyword>
<evidence type="ECO:0000259" key="11">
    <source>
        <dbReference type="Pfam" id="PF24894"/>
    </source>
</evidence>
<evidence type="ECO:0000313" key="12">
    <source>
        <dbReference type="EMBL" id="RCU51645.1"/>
    </source>
</evidence>
<dbReference type="InterPro" id="IPR005836">
    <property type="entry name" value="ADP_Glu_pyroP_CS"/>
</dbReference>
<evidence type="ECO:0000259" key="10">
    <source>
        <dbReference type="Pfam" id="PF00483"/>
    </source>
</evidence>
<keyword evidence="7 9" id="KW-0320">Glycogen biosynthesis</keyword>
<keyword evidence="3 9" id="KW-0808">Transferase</keyword>
<evidence type="ECO:0000256" key="5">
    <source>
        <dbReference type="ARBA" id="ARBA00022741"/>
    </source>
</evidence>
<dbReference type="AlphaFoldDB" id="A0A368NP56"/>
<keyword evidence="5 9" id="KW-0547">Nucleotide-binding</keyword>
<name>A0A368NP56_9GAMM</name>
<keyword evidence="4 9" id="KW-0548">Nucleotidyltransferase</keyword>
<dbReference type="Gene3D" id="3.90.550.10">
    <property type="entry name" value="Spore Coat Polysaccharide Biosynthesis Protein SpsA, Chain A"/>
    <property type="match status" value="1"/>
</dbReference>
<dbReference type="CDD" id="cd02508">
    <property type="entry name" value="ADP_Glucose_PP"/>
    <property type="match status" value="1"/>
</dbReference>
<keyword evidence="2 9" id="KW-0321">Glycogen metabolism</keyword>
<feature type="site" description="Could play a key role in the communication between the regulatory and the substrate sites" evidence="9">
    <location>
        <position position="58"/>
    </location>
</feature>
<dbReference type="GO" id="GO:0005978">
    <property type="term" value="P:glycogen biosynthetic process"/>
    <property type="evidence" value="ECO:0007669"/>
    <property type="project" value="UniProtKB-UniRule"/>
</dbReference>
<dbReference type="PROSITE" id="PS00808">
    <property type="entry name" value="ADP_GLC_PYROPHOSPH_1"/>
    <property type="match status" value="1"/>
</dbReference>
<reference evidence="12 13" key="1">
    <citation type="submission" date="2018-07" db="EMBL/GenBank/DDBJ databases">
        <title>Corallincola holothuriorum sp. nov., a new facultative anaerobe isolated from sea cucumber Apostichopus japonicus.</title>
        <authorList>
            <person name="Xia H."/>
        </authorList>
    </citation>
    <scope>NUCLEOTIDE SEQUENCE [LARGE SCALE GENOMIC DNA]</scope>
    <source>
        <strain evidence="12 13">C4</strain>
    </source>
</reference>
<feature type="domain" description="Nucleotidyl transferase" evidence="10">
    <location>
        <begin position="6"/>
        <end position="274"/>
    </location>
</feature>